<dbReference type="EMBL" id="KV429063">
    <property type="protein sequence ID" value="KZT68768.1"/>
    <property type="molecule type" value="Genomic_DNA"/>
</dbReference>
<sequence>MDKPGVLSETMASLVRFIDVLAKLNDDASSLSLPTLELLRGLLGRAEKEVEASKNAHLPAVRLPPEILQYIFRLASQKVKDPPHLPSNATMAAGDIWSFVEPIPAKAATIASVCRRWRSVALADSTLWNLISDRRDRRPLTVSRQYESTALELRLRASPSHAVRTLLESAGHRVKAIEWDRANAGVGDLDVLAASACRLDKLVLSMSRHLPAVDAQTLTRCFAAQAPSLRQLTLRDCAALPDSHFPRLTGLHLDVCPGPNACDSLLGLLARAPNLTDLVLSRLQMPDASPDMPAPVALPYLRRLVFVDMARGGITSFLLHVDLPDETSIRIHASQHAVPNASVDAQLFAALARTPALRDASDLYVSGEGDIFVAGRAAAVCFVQQSERGTVGQRRASPQAPAWDAHIVLRHVLASARIRKLWLVGDSEGIVDPRRNSGIPALAPSVDTVVVQDVALPAALHALERRAVLSPLSGGESSVDPDESAASSRSITVHVLMTRFMSVGVVLSKLAQHPDAKNGHVVIGYQPAYKGDRAPPSGFEGSFASLRFVAHEEEPRVALPEVCAAPAHCLWPAWAE</sequence>
<dbReference type="InterPro" id="IPR032675">
    <property type="entry name" value="LRR_dom_sf"/>
</dbReference>
<dbReference type="Gene3D" id="3.80.10.10">
    <property type="entry name" value="Ribonuclease Inhibitor"/>
    <property type="match status" value="1"/>
</dbReference>
<accession>A0A165PY51</accession>
<gene>
    <name evidence="1" type="ORF">DAEQUDRAFT_727415</name>
</gene>
<protein>
    <submittedName>
        <fullName evidence="1">Uncharacterized protein</fullName>
    </submittedName>
</protein>
<evidence type="ECO:0000313" key="2">
    <source>
        <dbReference type="Proteomes" id="UP000076727"/>
    </source>
</evidence>
<dbReference type="Proteomes" id="UP000076727">
    <property type="component" value="Unassembled WGS sequence"/>
</dbReference>
<proteinExistence type="predicted"/>
<name>A0A165PY51_9APHY</name>
<organism evidence="1 2">
    <name type="scientific">Daedalea quercina L-15889</name>
    <dbReference type="NCBI Taxonomy" id="1314783"/>
    <lineage>
        <taxon>Eukaryota</taxon>
        <taxon>Fungi</taxon>
        <taxon>Dikarya</taxon>
        <taxon>Basidiomycota</taxon>
        <taxon>Agaricomycotina</taxon>
        <taxon>Agaricomycetes</taxon>
        <taxon>Polyporales</taxon>
        <taxon>Fomitopsis</taxon>
    </lineage>
</organism>
<reference evidence="1 2" key="1">
    <citation type="journal article" date="2016" name="Mol. Biol. Evol.">
        <title>Comparative Genomics of Early-Diverging Mushroom-Forming Fungi Provides Insights into the Origins of Lignocellulose Decay Capabilities.</title>
        <authorList>
            <person name="Nagy L.G."/>
            <person name="Riley R."/>
            <person name="Tritt A."/>
            <person name="Adam C."/>
            <person name="Daum C."/>
            <person name="Floudas D."/>
            <person name="Sun H."/>
            <person name="Yadav J.S."/>
            <person name="Pangilinan J."/>
            <person name="Larsson K.H."/>
            <person name="Matsuura K."/>
            <person name="Barry K."/>
            <person name="Labutti K."/>
            <person name="Kuo R."/>
            <person name="Ohm R.A."/>
            <person name="Bhattacharya S.S."/>
            <person name="Shirouzu T."/>
            <person name="Yoshinaga Y."/>
            <person name="Martin F.M."/>
            <person name="Grigoriev I.V."/>
            <person name="Hibbett D.S."/>
        </authorList>
    </citation>
    <scope>NUCLEOTIDE SEQUENCE [LARGE SCALE GENOMIC DNA]</scope>
    <source>
        <strain evidence="1 2">L-15889</strain>
    </source>
</reference>
<dbReference type="SUPFAM" id="SSF52047">
    <property type="entry name" value="RNI-like"/>
    <property type="match status" value="1"/>
</dbReference>
<dbReference type="STRING" id="1314783.A0A165PY51"/>
<keyword evidence="2" id="KW-1185">Reference proteome</keyword>
<dbReference type="OrthoDB" id="3225069at2759"/>
<evidence type="ECO:0000313" key="1">
    <source>
        <dbReference type="EMBL" id="KZT68768.1"/>
    </source>
</evidence>
<dbReference type="Gene3D" id="1.20.1280.50">
    <property type="match status" value="1"/>
</dbReference>
<dbReference type="AlphaFoldDB" id="A0A165PY51"/>